<keyword evidence="16" id="KW-0256">Endoplasmic reticulum</keyword>
<dbReference type="Pfam" id="PF01079">
    <property type="entry name" value="Hint"/>
    <property type="match status" value="1"/>
</dbReference>
<keyword evidence="8 16" id="KW-0378">Hydrolase</keyword>
<evidence type="ECO:0000259" key="18">
    <source>
        <dbReference type="SMART" id="SM00306"/>
    </source>
</evidence>
<dbReference type="CDD" id="cd00081">
    <property type="entry name" value="Hint"/>
    <property type="match status" value="1"/>
</dbReference>
<evidence type="ECO:0000256" key="14">
    <source>
        <dbReference type="ARBA" id="ARBA00023288"/>
    </source>
</evidence>
<dbReference type="Proteomes" id="UP000694388">
    <property type="component" value="Unplaced"/>
</dbReference>
<comment type="function">
    <molecule>Protein hedgehog</molecule>
    <text evidence="16">The C-terminal part of the hedgehog protein precursor displays an autoproteolysis activity that results in the cleavage of the full-length protein into two parts (N-product and C-product). In addition, the C-terminal part displays a cholesterol transferase activity that results by the covalent attachment of a cholesterol moiety to the C-terminal of the newly generated N-product.</text>
</comment>
<dbReference type="InterPro" id="IPR003587">
    <property type="entry name" value="Hint_dom_N"/>
</dbReference>
<keyword evidence="4 16" id="KW-0645">Protease</keyword>
<organism evidence="19 20">
    <name type="scientific">Eptatretus burgeri</name>
    <name type="common">Inshore hagfish</name>
    <dbReference type="NCBI Taxonomy" id="7764"/>
    <lineage>
        <taxon>Eukaryota</taxon>
        <taxon>Metazoa</taxon>
        <taxon>Chordata</taxon>
        <taxon>Craniata</taxon>
        <taxon>Vertebrata</taxon>
        <taxon>Cyclostomata</taxon>
        <taxon>Myxini</taxon>
        <taxon>Myxiniformes</taxon>
        <taxon>Myxinidae</taxon>
        <taxon>Eptatretinae</taxon>
        <taxon>Eptatretus</taxon>
    </lineage>
</organism>
<evidence type="ECO:0000256" key="11">
    <source>
        <dbReference type="ARBA" id="ARBA00023034"/>
    </source>
</evidence>
<comment type="similarity">
    <text evidence="1 16">Belongs to the hedgehog family.</text>
</comment>
<dbReference type="SUPFAM" id="SSF55166">
    <property type="entry name" value="Hedgehog/DD-peptidase"/>
    <property type="match status" value="1"/>
</dbReference>
<evidence type="ECO:0000256" key="7">
    <source>
        <dbReference type="ARBA" id="ARBA00022729"/>
    </source>
</evidence>
<keyword evidence="12 16" id="KW-0472">Membrane</keyword>
<keyword evidence="7 16" id="KW-0732">Signal</keyword>
<dbReference type="InterPro" id="IPR001767">
    <property type="entry name" value="Hedgehog_Hint"/>
</dbReference>
<dbReference type="GO" id="GO:0005615">
    <property type="term" value="C:extracellular space"/>
    <property type="evidence" value="ECO:0007669"/>
    <property type="project" value="TreeGrafter"/>
</dbReference>
<dbReference type="GO" id="GO:0000139">
    <property type="term" value="C:Golgi membrane"/>
    <property type="evidence" value="ECO:0007669"/>
    <property type="project" value="UniProtKB-SubCell"/>
</dbReference>
<evidence type="ECO:0000256" key="8">
    <source>
        <dbReference type="ARBA" id="ARBA00022801"/>
    </source>
</evidence>
<dbReference type="GO" id="GO:0007224">
    <property type="term" value="P:smoothened signaling pathway"/>
    <property type="evidence" value="ECO:0007669"/>
    <property type="project" value="TreeGrafter"/>
</dbReference>
<comment type="subcellular location">
    <molecule>Protein hedgehog N-product</molecule>
    <subcellularLocation>
        <location evidence="16">Cell membrane</location>
        <topology evidence="16">Lipid-anchor</topology>
    </subcellularLocation>
</comment>
<dbReference type="InterPro" id="IPR000320">
    <property type="entry name" value="Hedgehog_signalling_dom"/>
</dbReference>
<evidence type="ECO:0000313" key="20">
    <source>
        <dbReference type="Proteomes" id="UP000694388"/>
    </source>
</evidence>
<evidence type="ECO:0000256" key="2">
    <source>
        <dbReference type="ARBA" id="ARBA00022473"/>
    </source>
</evidence>
<evidence type="ECO:0000256" key="4">
    <source>
        <dbReference type="ARBA" id="ARBA00022670"/>
    </source>
</evidence>
<evidence type="ECO:0000256" key="16">
    <source>
        <dbReference type="RuleBase" id="RU280812"/>
    </source>
</evidence>
<dbReference type="Pfam" id="PF01085">
    <property type="entry name" value="HH_signal"/>
    <property type="match status" value="1"/>
</dbReference>
<evidence type="ECO:0000256" key="1">
    <source>
        <dbReference type="ARBA" id="ARBA00010649"/>
    </source>
</evidence>
<dbReference type="GeneTree" id="ENSGT00940000159119"/>
<dbReference type="Ensembl" id="ENSEBUT00000026040.1">
    <property type="protein sequence ID" value="ENSEBUP00000025463.1"/>
    <property type="gene ID" value="ENSEBUG00000015698.1"/>
</dbReference>
<evidence type="ECO:0000256" key="9">
    <source>
        <dbReference type="ARBA" id="ARBA00022813"/>
    </source>
</evidence>
<reference evidence="19" key="1">
    <citation type="submission" date="2025-08" db="UniProtKB">
        <authorList>
            <consortium name="Ensembl"/>
        </authorList>
    </citation>
    <scope>IDENTIFICATION</scope>
</reference>
<keyword evidence="6" id="KW-0479">Metal-binding</keyword>
<keyword evidence="11 16" id="KW-0333">Golgi apparatus</keyword>
<comment type="subcellular location">
    <molecule>Sonic hedgehog protein</molecule>
    <subcellularLocation>
        <location evidence="16">Endoplasmic reticulum membrane</location>
    </subcellularLocation>
    <subcellularLocation>
        <location evidence="16">Golgi apparatus membrane</location>
    </subcellularLocation>
</comment>
<dbReference type="SUPFAM" id="SSF51294">
    <property type="entry name" value="Hedgehog/intein (Hint) domain"/>
    <property type="match status" value="1"/>
</dbReference>
<name>A0A8C4R7R3_EPTBU</name>
<dbReference type="FunFam" id="3.30.1380.10:FF:000001">
    <property type="entry name" value="Indian hedgehog"/>
    <property type="match status" value="1"/>
</dbReference>
<dbReference type="InterPro" id="IPR009045">
    <property type="entry name" value="Zn_M74/Hedgehog-like"/>
</dbReference>
<reference evidence="19" key="2">
    <citation type="submission" date="2025-09" db="UniProtKB">
        <authorList>
            <consortium name="Ensembl"/>
        </authorList>
    </citation>
    <scope>IDENTIFICATION</scope>
</reference>
<dbReference type="PANTHER" id="PTHR11889:SF56">
    <property type="entry name" value="DESERT HEDGEHOG PROTEIN"/>
    <property type="match status" value="1"/>
</dbReference>
<accession>A0A8C4R7R3</accession>
<dbReference type="GO" id="GO:0005113">
    <property type="term" value="F:patched binding"/>
    <property type="evidence" value="ECO:0007669"/>
    <property type="project" value="TreeGrafter"/>
</dbReference>
<evidence type="ECO:0000256" key="3">
    <source>
        <dbReference type="ARBA" id="ARBA00022475"/>
    </source>
</evidence>
<evidence type="ECO:0000256" key="15">
    <source>
        <dbReference type="ARBA" id="ARBA00034131"/>
    </source>
</evidence>
<dbReference type="PRINTS" id="PR00632">
    <property type="entry name" value="SONICHHOG"/>
</dbReference>
<evidence type="ECO:0000256" key="6">
    <source>
        <dbReference type="ARBA" id="ARBA00022723"/>
    </source>
</evidence>
<keyword evidence="13" id="KW-0564">Palmitate</keyword>
<keyword evidence="14" id="KW-0449">Lipoprotein</keyword>
<comment type="function">
    <molecule>Protein hedgehog N-product</molecule>
    <text evidence="16">The dually lipidated hedgehog protein N-product is a morphogen which is essential for a variety of patterning events during development.</text>
</comment>
<keyword evidence="3 16" id="KW-1003">Cell membrane</keyword>
<dbReference type="GO" id="GO:0005886">
    <property type="term" value="C:plasma membrane"/>
    <property type="evidence" value="ECO:0007669"/>
    <property type="project" value="UniProtKB-SubCell"/>
</dbReference>
<comment type="subunit">
    <text evidence="15">Multimer.</text>
</comment>
<dbReference type="InterPro" id="IPR036844">
    <property type="entry name" value="Hint_dom_sf"/>
</dbReference>
<proteinExistence type="inferred from homology"/>
<dbReference type="Gene3D" id="2.170.16.10">
    <property type="entry name" value="Hedgehog/Intein (Hint) domain"/>
    <property type="match status" value="1"/>
</dbReference>
<evidence type="ECO:0000256" key="12">
    <source>
        <dbReference type="ARBA" id="ARBA00023136"/>
    </source>
</evidence>
<feature type="chain" id="PRO_5034860186" description="Hedgehog protein" evidence="17">
    <location>
        <begin position="23"/>
        <end position="402"/>
    </location>
</feature>
<dbReference type="GO" id="GO:0007267">
    <property type="term" value="P:cell-cell signaling"/>
    <property type="evidence" value="ECO:0007669"/>
    <property type="project" value="InterPro"/>
</dbReference>
<sequence length="402" mass="44772">MMWVGVRGMLLYLLLSVVPGLGCGPGGGYGTRRRQPMRLRPLRYKQFFPKVPEDTLTASGRSEGKITRSSPRFNLLTPNYNPGIVFKDEKNTGAVRLLTQRCKYRLNTLAIIVMNRWPGIRLRVTKGWVEDGNRSDDSLHYEGRAVDVSTSDRDHGKYGMLARFAVGAGFDWVHYESKFHVHCSVKAGKTPTSGCFPGKKALQDLAIGERVLTLDSDGRPIYSPLIMFLDFQRWTTPLYYSIQAGEPRRELECTGAHLVHTAVDPTHPLLPTFANRIREGHYVRVFNNNGTSSITRVHSVGQVERAGAVAPLLAEGTIVVSDVLASCYSVIKDDNLAHWAFAPLRLVHRLSESLVPIQRSNVTEQPSGVHWYARLLHRLATVVPSDPLGLFDGSEDSNITPV</sequence>
<evidence type="ECO:0000256" key="5">
    <source>
        <dbReference type="ARBA" id="ARBA00022679"/>
    </source>
</evidence>
<dbReference type="GO" id="GO:0005509">
    <property type="term" value="F:calcium ion binding"/>
    <property type="evidence" value="ECO:0007669"/>
    <property type="project" value="TreeGrafter"/>
</dbReference>
<dbReference type="GO" id="GO:0001708">
    <property type="term" value="P:cell fate specification"/>
    <property type="evidence" value="ECO:0007669"/>
    <property type="project" value="TreeGrafter"/>
</dbReference>
<evidence type="ECO:0000256" key="17">
    <source>
        <dbReference type="SAM" id="SignalP"/>
    </source>
</evidence>
<dbReference type="SMART" id="SM00306">
    <property type="entry name" value="HintN"/>
    <property type="match status" value="1"/>
</dbReference>
<dbReference type="GO" id="GO:0008233">
    <property type="term" value="F:peptidase activity"/>
    <property type="evidence" value="ECO:0007669"/>
    <property type="project" value="UniProtKB-UniRule"/>
</dbReference>
<dbReference type="InterPro" id="IPR050387">
    <property type="entry name" value="Hedgehog_Signaling"/>
</dbReference>
<dbReference type="GO" id="GO:0005789">
    <property type="term" value="C:endoplasmic reticulum membrane"/>
    <property type="evidence" value="ECO:0007669"/>
    <property type="project" value="UniProtKB-SubCell"/>
</dbReference>
<dbReference type="GO" id="GO:0010468">
    <property type="term" value="P:regulation of gene expression"/>
    <property type="evidence" value="ECO:0007669"/>
    <property type="project" value="TreeGrafter"/>
</dbReference>
<dbReference type="Gene3D" id="3.30.1380.10">
    <property type="match status" value="1"/>
</dbReference>
<dbReference type="InterPro" id="IPR001657">
    <property type="entry name" value="Hedgehog"/>
</dbReference>
<dbReference type="GO" id="GO:0016540">
    <property type="term" value="P:protein autoprocessing"/>
    <property type="evidence" value="ECO:0007669"/>
    <property type="project" value="InterPro"/>
</dbReference>
<evidence type="ECO:0000256" key="13">
    <source>
        <dbReference type="ARBA" id="ARBA00023139"/>
    </source>
</evidence>
<dbReference type="PANTHER" id="PTHR11889">
    <property type="entry name" value="HEDGEHOG"/>
    <property type="match status" value="1"/>
</dbReference>
<keyword evidence="20" id="KW-1185">Reference proteome</keyword>
<protein>
    <recommendedName>
        <fullName evidence="16">Hedgehog protein</fullName>
    </recommendedName>
</protein>
<dbReference type="GO" id="GO:0016740">
    <property type="term" value="F:transferase activity"/>
    <property type="evidence" value="ECO:0007669"/>
    <property type="project" value="UniProtKB-KW"/>
</dbReference>
<keyword evidence="10" id="KW-0106">Calcium</keyword>
<keyword evidence="2 16" id="KW-0217">Developmental protein</keyword>
<feature type="signal peptide" evidence="17">
    <location>
        <begin position="1"/>
        <end position="22"/>
    </location>
</feature>
<keyword evidence="5" id="KW-0808">Transferase</keyword>
<evidence type="ECO:0000256" key="10">
    <source>
        <dbReference type="ARBA" id="ARBA00022837"/>
    </source>
</evidence>
<feature type="domain" description="Hint" evidence="18">
    <location>
        <begin position="193"/>
        <end position="287"/>
    </location>
</feature>
<evidence type="ECO:0000313" key="19">
    <source>
        <dbReference type="Ensembl" id="ENSEBUP00000025463.1"/>
    </source>
</evidence>
<keyword evidence="9 16" id="KW-0068">Autocatalytic cleavage</keyword>
<dbReference type="AlphaFoldDB" id="A0A8C4R7R3"/>